<reference evidence="1 2" key="1">
    <citation type="submission" date="2020-08" db="EMBL/GenBank/DDBJ databases">
        <title>Genomic Encyclopedia of Type Strains, Phase IV (KMG-IV): sequencing the most valuable type-strain genomes for metagenomic binning, comparative biology and taxonomic classification.</title>
        <authorList>
            <person name="Goeker M."/>
        </authorList>
    </citation>
    <scope>NUCLEOTIDE SEQUENCE [LARGE SCALE GENOMIC DNA]</scope>
    <source>
        <strain evidence="1 2">DSM 29853</strain>
    </source>
</reference>
<dbReference type="RefSeq" id="WP_183365303.1">
    <property type="nucleotide sequence ID" value="NZ_JACIEZ010000002.1"/>
</dbReference>
<proteinExistence type="predicted"/>
<keyword evidence="2" id="KW-1185">Reference proteome</keyword>
<dbReference type="AlphaFoldDB" id="A0A7W6J3F3"/>
<evidence type="ECO:0000313" key="2">
    <source>
        <dbReference type="Proteomes" id="UP000528286"/>
    </source>
</evidence>
<protein>
    <recommendedName>
        <fullName evidence="3">HTH cro/C1-type domain-containing protein</fullName>
    </recommendedName>
</protein>
<comment type="caution">
    <text evidence="1">The sequence shown here is derived from an EMBL/GenBank/DDBJ whole genome shotgun (WGS) entry which is preliminary data.</text>
</comment>
<accession>A0A7W6J3F3</accession>
<dbReference type="EMBL" id="JACIEZ010000002">
    <property type="protein sequence ID" value="MBB4064061.1"/>
    <property type="molecule type" value="Genomic_DNA"/>
</dbReference>
<name>A0A7W6J3F3_9HYPH</name>
<evidence type="ECO:0000313" key="1">
    <source>
        <dbReference type="EMBL" id="MBB4064061.1"/>
    </source>
</evidence>
<evidence type="ECO:0008006" key="3">
    <source>
        <dbReference type="Google" id="ProtNLM"/>
    </source>
</evidence>
<dbReference type="Proteomes" id="UP000528286">
    <property type="component" value="Unassembled WGS sequence"/>
</dbReference>
<sequence>MAATYIPEPYKCVTASEIEDAMAAAILDRIEQRGLTAAEISRRYPSIRSGHIAKLQRGDMLGFRMLSALTEAVGLRVNIEVTP</sequence>
<organism evidence="1 2">
    <name type="scientific">Gellertiella hungarica</name>
    <dbReference type="NCBI Taxonomy" id="1572859"/>
    <lineage>
        <taxon>Bacteria</taxon>
        <taxon>Pseudomonadati</taxon>
        <taxon>Pseudomonadota</taxon>
        <taxon>Alphaproteobacteria</taxon>
        <taxon>Hyphomicrobiales</taxon>
        <taxon>Rhizobiaceae</taxon>
        <taxon>Gellertiella</taxon>
    </lineage>
</organism>
<gene>
    <name evidence="1" type="ORF">GGR23_001238</name>
</gene>